<evidence type="ECO:0000256" key="1">
    <source>
        <dbReference type="ARBA" id="ARBA00010211"/>
    </source>
</evidence>
<keyword evidence="8" id="KW-1185">Reference proteome</keyword>
<dbReference type="GO" id="GO:0050163">
    <property type="term" value="F:oxaloacetate tautomerase activity"/>
    <property type="evidence" value="ECO:0007669"/>
    <property type="project" value="UniProtKB-EC"/>
</dbReference>
<dbReference type="AlphaFoldDB" id="A0A914C1I0"/>
<dbReference type="EC" id="5.3.2.2" evidence="5"/>
<keyword evidence="2" id="KW-0479">Metal-binding</keyword>
<accession>A0A914C1I0</accession>
<evidence type="ECO:0000256" key="5">
    <source>
        <dbReference type="ARBA" id="ARBA00044973"/>
    </source>
</evidence>
<evidence type="ECO:0000259" key="7">
    <source>
        <dbReference type="Pfam" id="PF01557"/>
    </source>
</evidence>
<sequence>MDANIVKETCKNIIGVINNFPTTKKDDEIIEEKLENTNFFRRDPKNLILEGEHIKIPRGHTGLMIEVHFGVIIKDDMENIYKEKALDYIEGYVVALNNRICDTKYDFDGEDVAGTIEFHSDVAISEIVHKGFIENPNDLSIWCSVNNKEIQRSPLTEMFLTVQEILEKASKHVDFSKGDIVLCGTPIGVKRVESDDTVEIGIDGHIRTQFAIEKENEIEPPREECPHGGRHLSRDFSAE</sequence>
<comment type="catalytic activity">
    <reaction evidence="4">
        <text>oxaloacetate = enol-oxaloacetate</text>
        <dbReference type="Rhea" id="RHEA:16021"/>
        <dbReference type="ChEBI" id="CHEBI:16452"/>
        <dbReference type="ChEBI" id="CHEBI:17479"/>
        <dbReference type="EC" id="5.3.2.2"/>
    </reaction>
    <physiologicalReaction direction="right-to-left" evidence="4">
        <dbReference type="Rhea" id="RHEA:16023"/>
    </physiologicalReaction>
</comment>
<dbReference type="GO" id="GO:0005739">
    <property type="term" value="C:mitochondrion"/>
    <property type="evidence" value="ECO:0007669"/>
    <property type="project" value="TreeGrafter"/>
</dbReference>
<evidence type="ECO:0000256" key="3">
    <source>
        <dbReference type="ARBA" id="ARBA00042340"/>
    </source>
</evidence>
<evidence type="ECO:0000256" key="4">
    <source>
        <dbReference type="ARBA" id="ARBA00044911"/>
    </source>
</evidence>
<name>A0A914C1I0_9BILA</name>
<evidence type="ECO:0000313" key="9">
    <source>
        <dbReference type="WBParaSite" id="ACRNAN_Path_1514.g5897.t1"/>
    </source>
</evidence>
<evidence type="ECO:0000256" key="2">
    <source>
        <dbReference type="ARBA" id="ARBA00022723"/>
    </source>
</evidence>
<dbReference type="PANTHER" id="PTHR11820">
    <property type="entry name" value="ACYLPYRUVASE"/>
    <property type="match status" value="1"/>
</dbReference>
<comment type="similarity">
    <text evidence="1">Belongs to the FAH family.</text>
</comment>
<dbReference type="InterPro" id="IPR011234">
    <property type="entry name" value="Fumarylacetoacetase-like_C"/>
</dbReference>
<protein>
    <recommendedName>
        <fullName evidence="5">oxaloacetate tautomerase</fullName>
        <ecNumber evidence="5">5.3.2.2</ecNumber>
    </recommendedName>
    <alternativeName>
        <fullName evidence="3">Fumarylacetoacetate hydrolase domain-containing protein 1</fullName>
    </alternativeName>
</protein>
<evidence type="ECO:0000313" key="8">
    <source>
        <dbReference type="Proteomes" id="UP000887540"/>
    </source>
</evidence>
<dbReference type="GO" id="GO:0018773">
    <property type="term" value="F:acetylpyruvate hydrolase activity"/>
    <property type="evidence" value="ECO:0007669"/>
    <property type="project" value="TreeGrafter"/>
</dbReference>
<reference evidence="9" key="1">
    <citation type="submission" date="2022-11" db="UniProtKB">
        <authorList>
            <consortium name="WormBaseParasite"/>
        </authorList>
    </citation>
    <scope>IDENTIFICATION</scope>
</reference>
<dbReference type="InterPro" id="IPR036663">
    <property type="entry name" value="Fumarylacetoacetase_C_sf"/>
</dbReference>
<dbReference type="Proteomes" id="UP000887540">
    <property type="component" value="Unplaced"/>
</dbReference>
<dbReference type="Pfam" id="PF01557">
    <property type="entry name" value="FAA_hydrolase"/>
    <property type="match status" value="1"/>
</dbReference>
<feature type="region of interest" description="Disordered" evidence="6">
    <location>
        <begin position="219"/>
        <end position="239"/>
    </location>
</feature>
<organism evidence="8 9">
    <name type="scientific">Acrobeloides nanus</name>
    <dbReference type="NCBI Taxonomy" id="290746"/>
    <lineage>
        <taxon>Eukaryota</taxon>
        <taxon>Metazoa</taxon>
        <taxon>Ecdysozoa</taxon>
        <taxon>Nematoda</taxon>
        <taxon>Chromadorea</taxon>
        <taxon>Rhabditida</taxon>
        <taxon>Tylenchina</taxon>
        <taxon>Cephalobomorpha</taxon>
        <taxon>Cephaloboidea</taxon>
        <taxon>Cephalobidae</taxon>
        <taxon>Acrobeloides</taxon>
    </lineage>
</organism>
<dbReference type="Gene3D" id="3.90.850.10">
    <property type="entry name" value="Fumarylacetoacetase-like, C-terminal domain"/>
    <property type="match status" value="1"/>
</dbReference>
<evidence type="ECO:0000256" key="6">
    <source>
        <dbReference type="SAM" id="MobiDB-lite"/>
    </source>
</evidence>
<dbReference type="GO" id="GO:0046872">
    <property type="term" value="F:metal ion binding"/>
    <property type="evidence" value="ECO:0007669"/>
    <property type="project" value="UniProtKB-KW"/>
</dbReference>
<feature type="domain" description="Fumarylacetoacetase-like C-terminal" evidence="7">
    <location>
        <begin position="13"/>
        <end position="209"/>
    </location>
</feature>
<dbReference type="WBParaSite" id="ACRNAN_Path_1514.g5897.t1">
    <property type="protein sequence ID" value="ACRNAN_Path_1514.g5897.t1"/>
    <property type="gene ID" value="ACRNAN_Path_1514.g5897"/>
</dbReference>
<dbReference type="SUPFAM" id="SSF56529">
    <property type="entry name" value="FAH"/>
    <property type="match status" value="1"/>
</dbReference>
<dbReference type="PANTHER" id="PTHR11820:SF7">
    <property type="entry name" value="ACYLPYRUVASE FAHD1, MITOCHONDRIAL"/>
    <property type="match status" value="1"/>
</dbReference>
<proteinExistence type="inferred from homology"/>